<gene>
    <name evidence="1" type="ORF">F4560_000849</name>
</gene>
<dbReference type="AlphaFoldDB" id="A0A7W9HFM8"/>
<dbReference type="EC" id="4.3.1.12" evidence="1"/>
<protein>
    <submittedName>
        <fullName evidence="1">Ornithine cyclodeaminase</fullName>
        <ecNumber evidence="1">4.3.1.12</ecNumber>
    </submittedName>
</protein>
<keyword evidence="1" id="KW-0456">Lyase</keyword>
<name>A0A7W9HFM8_9PSEU</name>
<dbReference type="RefSeq" id="WP_184916445.1">
    <property type="nucleotide sequence ID" value="NZ_JACHMO010000001.1"/>
</dbReference>
<comment type="caution">
    <text evidence="1">The sequence shown here is derived from an EMBL/GenBank/DDBJ whole genome shotgun (WGS) entry which is preliminary data.</text>
</comment>
<dbReference type="EMBL" id="JACHMO010000001">
    <property type="protein sequence ID" value="MBB5801081.1"/>
    <property type="molecule type" value="Genomic_DNA"/>
</dbReference>
<dbReference type="PANTHER" id="PTHR13812">
    <property type="entry name" value="KETIMINE REDUCTASE MU-CRYSTALLIN"/>
    <property type="match status" value="1"/>
</dbReference>
<dbReference type="GO" id="GO:0016639">
    <property type="term" value="F:oxidoreductase activity, acting on the CH-NH2 group of donors, NAD or NADP as acceptor"/>
    <property type="evidence" value="ECO:0007669"/>
    <property type="project" value="InterPro"/>
</dbReference>
<keyword evidence="2" id="KW-1185">Reference proteome</keyword>
<dbReference type="PIRSF" id="PIRSF001439">
    <property type="entry name" value="CryM"/>
    <property type="match status" value="1"/>
</dbReference>
<proteinExistence type="predicted"/>
<dbReference type="PANTHER" id="PTHR13812:SF19">
    <property type="entry name" value="KETIMINE REDUCTASE MU-CRYSTALLIN"/>
    <property type="match status" value="1"/>
</dbReference>
<dbReference type="Gene3D" id="3.40.50.720">
    <property type="entry name" value="NAD(P)-binding Rossmann-like Domain"/>
    <property type="match status" value="1"/>
</dbReference>
<dbReference type="SUPFAM" id="SSF51735">
    <property type="entry name" value="NAD(P)-binding Rossmann-fold domains"/>
    <property type="match status" value="1"/>
</dbReference>
<dbReference type="GO" id="GO:0005737">
    <property type="term" value="C:cytoplasm"/>
    <property type="evidence" value="ECO:0007669"/>
    <property type="project" value="TreeGrafter"/>
</dbReference>
<dbReference type="InterPro" id="IPR023401">
    <property type="entry name" value="ODC_N"/>
</dbReference>
<reference evidence="1 2" key="1">
    <citation type="submission" date="2020-08" db="EMBL/GenBank/DDBJ databases">
        <title>Sequencing the genomes of 1000 actinobacteria strains.</title>
        <authorList>
            <person name="Klenk H.-P."/>
        </authorList>
    </citation>
    <scope>NUCLEOTIDE SEQUENCE [LARGE SCALE GENOMIC DNA]</scope>
    <source>
        <strain evidence="1 2">DSM 45486</strain>
    </source>
</reference>
<dbReference type="Proteomes" id="UP000552097">
    <property type="component" value="Unassembled WGS sequence"/>
</dbReference>
<organism evidence="1 2">
    <name type="scientific">Saccharothrix ecbatanensis</name>
    <dbReference type="NCBI Taxonomy" id="1105145"/>
    <lineage>
        <taxon>Bacteria</taxon>
        <taxon>Bacillati</taxon>
        <taxon>Actinomycetota</taxon>
        <taxon>Actinomycetes</taxon>
        <taxon>Pseudonocardiales</taxon>
        <taxon>Pseudonocardiaceae</taxon>
        <taxon>Saccharothrix</taxon>
    </lineage>
</organism>
<dbReference type="InterPro" id="IPR023866">
    <property type="entry name" value="SbnB"/>
</dbReference>
<dbReference type="Gene3D" id="3.30.1780.10">
    <property type="entry name" value="ornithine cyclodeaminase, domain 1"/>
    <property type="match status" value="1"/>
</dbReference>
<accession>A0A7W9HFM8</accession>
<dbReference type="NCBIfam" id="TIGR03944">
    <property type="entry name" value="dehyd_SbnB_fam"/>
    <property type="match status" value="1"/>
</dbReference>
<dbReference type="InterPro" id="IPR036291">
    <property type="entry name" value="NAD(P)-bd_dom_sf"/>
</dbReference>
<sequence length="350" mass="36785">MFDFTVVPGKHIAELLDGHETEVVDLVRAAYLAHEDGRTVNPDSYFLRFPDKPEARIIALPAYLGTDGAGTDGAGTDGAGTDESGDAGIAGIKWIGSFPRNIESGLPRASAVLVLNDYTTGYPFALLESAGISAARTAASAALAATVLSRQDVGSVGVVGGGVIARTITTYLRAVGVPLQDVRCHDLSAESAGFLAEHLRTRHGSTVEITDRSTALEADLVVLATTAGTPYITDHEFRPDQVVLNVSLRDLAPELLLGANNIFDDVEHCMKANTSPHLAEQLTGGRDFVTGTLAGVVLGRDSLDPAKPTIFSPFGLGVLDLAVGHYLYRQAKAAGTAVDIPGFFGETSRW</sequence>
<evidence type="ECO:0000313" key="1">
    <source>
        <dbReference type="EMBL" id="MBB5801081.1"/>
    </source>
</evidence>
<dbReference type="GO" id="GO:0008473">
    <property type="term" value="F:ornithine cyclodeaminase activity"/>
    <property type="evidence" value="ECO:0007669"/>
    <property type="project" value="UniProtKB-EC"/>
</dbReference>
<dbReference type="InterPro" id="IPR003462">
    <property type="entry name" value="ODC_Mu_crystall"/>
</dbReference>
<dbReference type="Pfam" id="PF02423">
    <property type="entry name" value="OCD_Mu_crystall"/>
    <property type="match status" value="1"/>
</dbReference>
<evidence type="ECO:0000313" key="2">
    <source>
        <dbReference type="Proteomes" id="UP000552097"/>
    </source>
</evidence>
<dbReference type="GO" id="GO:0019290">
    <property type="term" value="P:siderophore biosynthetic process"/>
    <property type="evidence" value="ECO:0007669"/>
    <property type="project" value="InterPro"/>
</dbReference>